<evidence type="ECO:0000259" key="2">
    <source>
        <dbReference type="Pfam" id="PF01321"/>
    </source>
</evidence>
<protein>
    <recommendedName>
        <fullName evidence="5">Aminopeptidase P family protein</fullName>
    </recommendedName>
</protein>
<dbReference type="Gene3D" id="3.40.350.10">
    <property type="entry name" value="Creatinase/prolidase N-terminal domain"/>
    <property type="match status" value="1"/>
</dbReference>
<feature type="domain" description="Peptidase M24" evidence="1">
    <location>
        <begin position="202"/>
        <end position="401"/>
    </location>
</feature>
<comment type="caution">
    <text evidence="3">The sequence shown here is derived from an EMBL/GenBank/DDBJ whole genome shotgun (WGS) entry which is preliminary data.</text>
</comment>
<dbReference type="CDD" id="cd01066">
    <property type="entry name" value="APP_MetAP"/>
    <property type="match status" value="1"/>
</dbReference>
<keyword evidence="4" id="KW-1185">Reference proteome</keyword>
<evidence type="ECO:0000259" key="1">
    <source>
        <dbReference type="Pfam" id="PF00557"/>
    </source>
</evidence>
<sequence>MLINRERANEVMDRHGLDALVAVTPINIEYLSDYRGPLMRMGRLFYNYALLPRRAEAPAALIVNGIEYHRLARSPDATWMPNIRAYLHPIHKDRRDFDPDVEDPEAVDDVMRWPIRPEGISPSDEAYLSRIEAARGGHAANPLYALKQALRDAGLERAVIGCDDPRIGPWLEEIGMPDIEVRDALNIFREVRMVKSRDELDRLRAAARLNEQAMETVLAALSPGMTFAELQSIYNVEIARGGGRAIYLACGQLVPSQTTDVVVEGHSITFDALCELRGYHGDLGRVAICGEPSAELLQRMRAVEIGCEVAYKMIKPGVTGNAVTTALIDAIHKAGFPGYLFATPHSVGLEHSDHPLPVGPQLPGGQGEFVFLENMVFTIDMPYRELGWGAIHVEDQLRVTATGVEPFTSCDVSLRVKPGRPLSDVGS</sequence>
<evidence type="ECO:0008006" key="5">
    <source>
        <dbReference type="Google" id="ProtNLM"/>
    </source>
</evidence>
<dbReference type="AlphaFoldDB" id="A0A2S8B9G0"/>
<proteinExistence type="predicted"/>
<gene>
    <name evidence="3" type="ORF">CVO77_11640</name>
</gene>
<dbReference type="InterPro" id="IPR050659">
    <property type="entry name" value="Peptidase_M24B"/>
</dbReference>
<dbReference type="OrthoDB" id="7323313at2"/>
<reference evidence="4" key="1">
    <citation type="submission" date="2017-11" db="EMBL/GenBank/DDBJ databases">
        <title>The complete genome sequence of Sphingopyxis pomeranensis sp. nov. strain WS5A3p.</title>
        <authorList>
            <person name="Kaminski M.A."/>
        </authorList>
    </citation>
    <scope>NUCLEOTIDE SEQUENCE [LARGE SCALE GENOMIC DNA]</scope>
    <source>
        <strain evidence="4">WS5A3p</strain>
    </source>
</reference>
<dbReference type="Pfam" id="PF01321">
    <property type="entry name" value="Creatinase_N"/>
    <property type="match status" value="1"/>
</dbReference>
<name>A0A2S8B9G0_9SPHN</name>
<dbReference type="SUPFAM" id="SSF53092">
    <property type="entry name" value="Creatinase/prolidase N-terminal domain"/>
    <property type="match status" value="1"/>
</dbReference>
<dbReference type="Pfam" id="PF00557">
    <property type="entry name" value="Peptidase_M24"/>
    <property type="match status" value="1"/>
</dbReference>
<evidence type="ECO:0000313" key="3">
    <source>
        <dbReference type="EMBL" id="PQM29041.1"/>
    </source>
</evidence>
<dbReference type="Proteomes" id="UP000238954">
    <property type="component" value="Chromosome"/>
</dbReference>
<dbReference type="InterPro" id="IPR000587">
    <property type="entry name" value="Creatinase_N"/>
</dbReference>
<feature type="domain" description="Creatinase N-terminal" evidence="2">
    <location>
        <begin position="6"/>
        <end position="75"/>
    </location>
</feature>
<evidence type="ECO:0000313" key="4">
    <source>
        <dbReference type="Proteomes" id="UP000238954"/>
    </source>
</evidence>
<dbReference type="PANTHER" id="PTHR46112">
    <property type="entry name" value="AMINOPEPTIDASE"/>
    <property type="match status" value="1"/>
</dbReference>
<dbReference type="Gene3D" id="3.90.230.10">
    <property type="entry name" value="Creatinase/methionine aminopeptidase superfamily"/>
    <property type="match status" value="1"/>
</dbReference>
<organism evidence="3 4">
    <name type="scientific">Sphingopyxis lindanitolerans</name>
    <dbReference type="NCBI Taxonomy" id="2054227"/>
    <lineage>
        <taxon>Bacteria</taxon>
        <taxon>Pseudomonadati</taxon>
        <taxon>Pseudomonadota</taxon>
        <taxon>Alphaproteobacteria</taxon>
        <taxon>Sphingomonadales</taxon>
        <taxon>Sphingomonadaceae</taxon>
        <taxon>Sphingopyxis</taxon>
    </lineage>
</organism>
<dbReference type="InterPro" id="IPR029149">
    <property type="entry name" value="Creatin/AminoP/Spt16_N"/>
</dbReference>
<dbReference type="EMBL" id="PHFW01000002">
    <property type="protein sequence ID" value="PQM29041.1"/>
    <property type="molecule type" value="Genomic_DNA"/>
</dbReference>
<accession>A0A2S8B9G0</accession>
<dbReference type="RefSeq" id="WP_105999201.1">
    <property type="nucleotide sequence ID" value="NZ_CM009578.1"/>
</dbReference>
<dbReference type="SUPFAM" id="SSF55920">
    <property type="entry name" value="Creatinase/aminopeptidase"/>
    <property type="match status" value="1"/>
</dbReference>
<dbReference type="InterPro" id="IPR036005">
    <property type="entry name" value="Creatinase/aminopeptidase-like"/>
</dbReference>
<dbReference type="InterPro" id="IPR000994">
    <property type="entry name" value="Pept_M24"/>
</dbReference>
<dbReference type="PANTHER" id="PTHR46112:SF2">
    <property type="entry name" value="XAA-PRO AMINOPEPTIDASE P-RELATED"/>
    <property type="match status" value="1"/>
</dbReference>